<dbReference type="Proteomes" id="UP000004995">
    <property type="component" value="Unassembled WGS sequence"/>
</dbReference>
<dbReference type="InParanoid" id="K3Y274"/>
<feature type="region of interest" description="Disordered" evidence="2">
    <location>
        <begin position="177"/>
        <end position="220"/>
    </location>
</feature>
<keyword evidence="1" id="KW-0479">Metal-binding</keyword>
<dbReference type="EnsemblPlants" id="KQL10784">
    <property type="protein sequence ID" value="KQL10784"/>
    <property type="gene ID" value="SETIT_008295mg"/>
</dbReference>
<dbReference type="AlphaFoldDB" id="K3Y274"/>
<reference evidence="4" key="2">
    <citation type="submission" date="2018-08" db="UniProtKB">
        <authorList>
            <consortium name="EnsemblPlants"/>
        </authorList>
    </citation>
    <scope>IDENTIFICATION</scope>
    <source>
        <strain evidence="4">Yugu1</strain>
    </source>
</reference>
<dbReference type="Gramene" id="KQL10784">
    <property type="protein sequence ID" value="KQL10784"/>
    <property type="gene ID" value="SETIT_008295mg"/>
</dbReference>
<dbReference type="PANTHER" id="PTHR33325">
    <property type="entry name" value="ZINC FINGER, CCHC-TYPE-RELATED"/>
    <property type="match status" value="1"/>
</dbReference>
<reference evidence="5" key="1">
    <citation type="journal article" date="2012" name="Nat. Biotechnol.">
        <title>Reference genome sequence of the model plant Setaria.</title>
        <authorList>
            <person name="Bennetzen J.L."/>
            <person name="Schmutz J."/>
            <person name="Wang H."/>
            <person name="Percifield R."/>
            <person name="Hawkins J."/>
            <person name="Pontaroli A.C."/>
            <person name="Estep M."/>
            <person name="Feng L."/>
            <person name="Vaughn J.N."/>
            <person name="Grimwood J."/>
            <person name="Jenkins J."/>
            <person name="Barry K."/>
            <person name="Lindquist E."/>
            <person name="Hellsten U."/>
            <person name="Deshpande S."/>
            <person name="Wang X."/>
            <person name="Wu X."/>
            <person name="Mitros T."/>
            <person name="Triplett J."/>
            <person name="Yang X."/>
            <person name="Ye C.Y."/>
            <person name="Mauro-Herrera M."/>
            <person name="Wang L."/>
            <person name="Li P."/>
            <person name="Sharma M."/>
            <person name="Sharma R."/>
            <person name="Ronald P.C."/>
            <person name="Panaud O."/>
            <person name="Kellogg E.A."/>
            <person name="Brutnell T.P."/>
            <person name="Doust A.N."/>
            <person name="Tuskan G.A."/>
            <person name="Rokhsar D."/>
            <person name="Devos K.M."/>
        </authorList>
    </citation>
    <scope>NUCLEOTIDE SEQUENCE [LARGE SCALE GENOMIC DNA]</scope>
    <source>
        <strain evidence="5">cv. Yugu1</strain>
    </source>
</reference>
<sequence length="325" mass="37615">VQYPTWASDIEINFASRGIVEAIQEPSDGAPPVTDKNNFSALFSLRIYIHKDLKQEYLMERCPLALWKALKERYEQQEELIWPLANHDICSKLKFCEKELTDAEKIEKTLSTMLPEDRIWHQQYRSSNFQQYSQLIHTLSQVEKHHELLLQNAHQRPLGCAPLPEVHYNVHNNAGNKKEFKGNNFSRNSAGKHKFNNRRKFHKRGKGKEKAPPPRGNSRKLCNRCGSNNHVAKECRCPPHLVLLYQKSLKKPKFDKPRYEVHFNLTEPTPKVESSQLAPTAPQNNLTLPQENPIATTGMLNLPEEDPMDGMLIEYFSKDPLEDLE</sequence>
<dbReference type="OMA" id="YLMERCP"/>
<dbReference type="GO" id="GO:0003676">
    <property type="term" value="F:nucleic acid binding"/>
    <property type="evidence" value="ECO:0007669"/>
    <property type="project" value="InterPro"/>
</dbReference>
<dbReference type="PANTHER" id="PTHR33325:SF11">
    <property type="entry name" value="COLD SHOCK DOMAIN-CONTAINING PROTEIN 4-LIKE"/>
    <property type="match status" value="1"/>
</dbReference>
<feature type="compositionally biased region" description="Basic residues" evidence="2">
    <location>
        <begin position="190"/>
        <end position="207"/>
    </location>
</feature>
<feature type="region of interest" description="Disordered" evidence="2">
    <location>
        <begin position="270"/>
        <end position="291"/>
    </location>
</feature>
<dbReference type="PROSITE" id="PS50158">
    <property type="entry name" value="ZF_CCHC"/>
    <property type="match status" value="1"/>
</dbReference>
<feature type="domain" description="CCHC-type" evidence="3">
    <location>
        <begin position="222"/>
        <end position="236"/>
    </location>
</feature>
<feature type="compositionally biased region" description="Polar residues" evidence="2">
    <location>
        <begin position="272"/>
        <end position="291"/>
    </location>
</feature>
<keyword evidence="1" id="KW-0863">Zinc-finger</keyword>
<protein>
    <recommendedName>
        <fullName evidence="3">CCHC-type domain-containing protein</fullName>
    </recommendedName>
</protein>
<dbReference type="HOGENOM" id="CLU_063980_0_0_1"/>
<dbReference type="GO" id="GO:0008270">
    <property type="term" value="F:zinc ion binding"/>
    <property type="evidence" value="ECO:0007669"/>
    <property type="project" value="UniProtKB-KW"/>
</dbReference>
<dbReference type="InterPro" id="IPR001878">
    <property type="entry name" value="Znf_CCHC"/>
</dbReference>
<evidence type="ECO:0000313" key="4">
    <source>
        <dbReference type="EnsemblPlants" id="KQL10784"/>
    </source>
</evidence>
<dbReference type="EMBL" id="AGNK02002508">
    <property type="status" value="NOT_ANNOTATED_CDS"/>
    <property type="molecule type" value="Genomic_DNA"/>
</dbReference>
<keyword evidence="5" id="KW-1185">Reference proteome</keyword>
<evidence type="ECO:0000313" key="5">
    <source>
        <dbReference type="Proteomes" id="UP000004995"/>
    </source>
</evidence>
<evidence type="ECO:0000256" key="1">
    <source>
        <dbReference type="PROSITE-ProRule" id="PRU00047"/>
    </source>
</evidence>
<name>K3Y274_SETIT</name>
<keyword evidence="1" id="KW-0862">Zinc</keyword>
<organism evidence="4 5">
    <name type="scientific">Setaria italica</name>
    <name type="common">Foxtail millet</name>
    <name type="synonym">Panicum italicum</name>
    <dbReference type="NCBI Taxonomy" id="4555"/>
    <lineage>
        <taxon>Eukaryota</taxon>
        <taxon>Viridiplantae</taxon>
        <taxon>Streptophyta</taxon>
        <taxon>Embryophyta</taxon>
        <taxon>Tracheophyta</taxon>
        <taxon>Spermatophyta</taxon>
        <taxon>Magnoliopsida</taxon>
        <taxon>Liliopsida</taxon>
        <taxon>Poales</taxon>
        <taxon>Poaceae</taxon>
        <taxon>PACMAD clade</taxon>
        <taxon>Panicoideae</taxon>
        <taxon>Panicodae</taxon>
        <taxon>Paniceae</taxon>
        <taxon>Cenchrinae</taxon>
        <taxon>Setaria</taxon>
    </lineage>
</organism>
<dbReference type="eggNOG" id="ENOG502RRTB">
    <property type="taxonomic scope" value="Eukaryota"/>
</dbReference>
<evidence type="ECO:0000256" key="2">
    <source>
        <dbReference type="SAM" id="MobiDB-lite"/>
    </source>
</evidence>
<accession>K3Y274</accession>
<proteinExistence type="predicted"/>
<evidence type="ECO:0000259" key="3">
    <source>
        <dbReference type="PROSITE" id="PS50158"/>
    </source>
</evidence>